<proteinExistence type="predicted"/>
<reference evidence="1 2" key="1">
    <citation type="journal article" date="2016" name="Nat. Commun.">
        <title>Thousands of microbial genomes shed light on interconnected biogeochemical processes in an aquifer system.</title>
        <authorList>
            <person name="Anantharaman K."/>
            <person name="Brown C.T."/>
            <person name="Hug L.A."/>
            <person name="Sharon I."/>
            <person name="Castelle C.J."/>
            <person name="Probst A.J."/>
            <person name="Thomas B.C."/>
            <person name="Singh A."/>
            <person name="Wilkins M.J."/>
            <person name="Karaoz U."/>
            <person name="Brodie E.L."/>
            <person name="Williams K.H."/>
            <person name="Hubbard S.S."/>
            <person name="Banfield J.F."/>
        </authorList>
    </citation>
    <scope>NUCLEOTIDE SEQUENCE [LARGE SCALE GENOMIC DNA]</scope>
</reference>
<evidence type="ECO:0000313" key="1">
    <source>
        <dbReference type="EMBL" id="OGK48213.1"/>
    </source>
</evidence>
<dbReference type="AlphaFoldDB" id="A0A1F7IXY2"/>
<dbReference type="STRING" id="1802061.A3A93_01940"/>
<sequence length="76" mass="9055">MKTTIDQLCRSAVSKIGKDIHWLKYAKKIQHGFLLKKYEHDRFEVIHKIFAKLKNLYPAKKDRDLAHHLSLEIHAF</sequence>
<dbReference type="EMBL" id="MGAL01000018">
    <property type="protein sequence ID" value="OGK48213.1"/>
    <property type="molecule type" value="Genomic_DNA"/>
</dbReference>
<name>A0A1F7IXY2_9BACT</name>
<gene>
    <name evidence="1" type="ORF">A3A93_01940</name>
</gene>
<dbReference type="Proteomes" id="UP000177141">
    <property type="component" value="Unassembled WGS sequence"/>
</dbReference>
<evidence type="ECO:0000313" key="2">
    <source>
        <dbReference type="Proteomes" id="UP000177141"/>
    </source>
</evidence>
<organism evidence="1 2">
    <name type="scientific">Candidatus Roizmanbacteria bacterium RIFCSPLOWO2_01_FULL_38_12</name>
    <dbReference type="NCBI Taxonomy" id="1802061"/>
    <lineage>
        <taxon>Bacteria</taxon>
        <taxon>Candidatus Roizmaniibacteriota</taxon>
    </lineage>
</organism>
<comment type="caution">
    <text evidence="1">The sequence shown here is derived from an EMBL/GenBank/DDBJ whole genome shotgun (WGS) entry which is preliminary data.</text>
</comment>
<accession>A0A1F7IXY2</accession>
<protein>
    <submittedName>
        <fullName evidence="1">Uncharacterized protein</fullName>
    </submittedName>
</protein>